<keyword evidence="2" id="KW-0547">Nucleotide-binding</keyword>
<dbReference type="PANTHER" id="PTHR13710:SF105">
    <property type="entry name" value="ATP-DEPENDENT DNA HELICASE Q1"/>
    <property type="match status" value="1"/>
</dbReference>
<comment type="caution">
    <text evidence="10">The sequence shown here is derived from an EMBL/GenBank/DDBJ whole genome shotgun (WGS) entry which is preliminary data.</text>
</comment>
<dbReference type="InterPro" id="IPR001650">
    <property type="entry name" value="Helicase_C-like"/>
</dbReference>
<organism evidence="10 11">
    <name type="scientific">Brunnivagina elsteri CCALA 953</name>
    <dbReference type="NCBI Taxonomy" id="987040"/>
    <lineage>
        <taxon>Bacteria</taxon>
        <taxon>Bacillati</taxon>
        <taxon>Cyanobacteriota</taxon>
        <taxon>Cyanophyceae</taxon>
        <taxon>Nostocales</taxon>
        <taxon>Calotrichaceae</taxon>
        <taxon>Brunnivagina</taxon>
    </lineage>
</organism>
<evidence type="ECO:0000313" key="11">
    <source>
        <dbReference type="Proteomes" id="UP000218238"/>
    </source>
</evidence>
<evidence type="ECO:0000313" key="10">
    <source>
        <dbReference type="EMBL" id="PAX60543.1"/>
    </source>
</evidence>
<dbReference type="GO" id="GO:0003677">
    <property type="term" value="F:DNA binding"/>
    <property type="evidence" value="ECO:0007669"/>
    <property type="project" value="UniProtKB-KW"/>
</dbReference>
<dbReference type="GO" id="GO:0000724">
    <property type="term" value="P:double-strand break repair via homologous recombination"/>
    <property type="evidence" value="ECO:0007669"/>
    <property type="project" value="TreeGrafter"/>
</dbReference>
<dbReference type="OrthoDB" id="9763310at2"/>
<dbReference type="InterPro" id="IPR027417">
    <property type="entry name" value="P-loop_NTPase"/>
</dbReference>
<gene>
    <name evidence="10" type="ORF">CK510_01360</name>
</gene>
<evidence type="ECO:0000259" key="8">
    <source>
        <dbReference type="PROSITE" id="PS51192"/>
    </source>
</evidence>
<dbReference type="NCBIfam" id="NF041063">
    <property type="entry name" value="DpdF"/>
    <property type="match status" value="1"/>
</dbReference>
<feature type="domain" description="Helicase C-terminal" evidence="9">
    <location>
        <begin position="365"/>
        <end position="516"/>
    </location>
</feature>
<comment type="catalytic activity">
    <reaction evidence="6">
        <text>Couples ATP hydrolysis with the unwinding of duplex DNA by translocating in the 3'-5' direction.</text>
        <dbReference type="EC" id="5.6.2.4"/>
    </reaction>
</comment>
<keyword evidence="4" id="KW-0238">DNA-binding</keyword>
<dbReference type="Pfam" id="PF00270">
    <property type="entry name" value="DEAD"/>
    <property type="match status" value="1"/>
</dbReference>
<dbReference type="InterPro" id="IPR011545">
    <property type="entry name" value="DEAD/DEAH_box_helicase_dom"/>
</dbReference>
<evidence type="ECO:0000256" key="2">
    <source>
        <dbReference type="ARBA" id="ARBA00022741"/>
    </source>
</evidence>
<dbReference type="RefSeq" id="WP_095719974.1">
    <property type="nucleotide sequence ID" value="NZ_NTFS01000007.1"/>
</dbReference>
<dbReference type="SMART" id="SM00487">
    <property type="entry name" value="DEXDc"/>
    <property type="match status" value="1"/>
</dbReference>
<dbReference type="PROSITE" id="PS51194">
    <property type="entry name" value="HELICASE_CTER"/>
    <property type="match status" value="1"/>
</dbReference>
<dbReference type="InterPro" id="IPR014001">
    <property type="entry name" value="Helicase_ATP-bd"/>
</dbReference>
<evidence type="ECO:0000256" key="7">
    <source>
        <dbReference type="ARBA" id="ARBA00034808"/>
    </source>
</evidence>
<dbReference type="GO" id="GO:0043138">
    <property type="term" value="F:3'-5' DNA helicase activity"/>
    <property type="evidence" value="ECO:0007669"/>
    <property type="project" value="UniProtKB-EC"/>
</dbReference>
<dbReference type="AlphaFoldDB" id="A0A2A2TQ32"/>
<comment type="similarity">
    <text evidence="1">Belongs to the helicase family. RecQ subfamily.</text>
</comment>
<keyword evidence="5" id="KW-0413">Isomerase</keyword>
<dbReference type="GO" id="GO:0009378">
    <property type="term" value="F:four-way junction helicase activity"/>
    <property type="evidence" value="ECO:0007669"/>
    <property type="project" value="TreeGrafter"/>
</dbReference>
<keyword evidence="3" id="KW-0067">ATP-binding</keyword>
<dbReference type="GO" id="GO:0005737">
    <property type="term" value="C:cytoplasm"/>
    <property type="evidence" value="ECO:0007669"/>
    <property type="project" value="TreeGrafter"/>
</dbReference>
<feature type="domain" description="Helicase ATP-binding" evidence="8">
    <location>
        <begin position="158"/>
        <end position="339"/>
    </location>
</feature>
<dbReference type="PROSITE" id="PS51192">
    <property type="entry name" value="HELICASE_ATP_BIND_1"/>
    <property type="match status" value="1"/>
</dbReference>
<evidence type="ECO:0000259" key="9">
    <source>
        <dbReference type="PROSITE" id="PS51194"/>
    </source>
</evidence>
<proteinExistence type="inferred from homology"/>
<dbReference type="SMART" id="SM00490">
    <property type="entry name" value="HELICc"/>
    <property type="match status" value="1"/>
</dbReference>
<evidence type="ECO:0000256" key="1">
    <source>
        <dbReference type="ARBA" id="ARBA00005446"/>
    </source>
</evidence>
<dbReference type="EMBL" id="NTFS01000007">
    <property type="protein sequence ID" value="PAX60543.1"/>
    <property type="molecule type" value="Genomic_DNA"/>
</dbReference>
<evidence type="ECO:0000256" key="3">
    <source>
        <dbReference type="ARBA" id="ARBA00022840"/>
    </source>
</evidence>
<name>A0A2A2TQ32_9CYAN</name>
<dbReference type="GO" id="GO:0005524">
    <property type="term" value="F:ATP binding"/>
    <property type="evidence" value="ECO:0007669"/>
    <property type="project" value="UniProtKB-KW"/>
</dbReference>
<sequence>MSDSFSALREILKTGNIAEDISYISEPCHQRLLDALRNSPGSGDVVSLVRHILRREDEKQGRSSPSYLQIPRKAPFLKINWEQASIQTFNERKDYYLISASAWQPQWLDDSQEYPPDKPLFDEKKCRNYEPVTGDLFLQLVNRETYLSIGQRDAIRGILTAPENSTLVINLPTGAGKSLCAQLPALLNSRNNNGVSVVVVPTTALAIDQERALKPLIEHPTAYYSDDSVEGKEKNKGIRDRIRNGTQRIVFTSPESLMNSLASSLYEASKSGMLKYFIIDEAHMVEQWGDDFRPAFQEIPGLRKDLLRLNSFTTLLLTATLTESCLDTLESLFGQDLKVISAVQLRPEPAYWFKWCQSSEIRKQRLIEAISHLPRPLIIYTTKVEDVEYWKKELNRAGFKRHDTMTGKSTTRQREKLIKKWQEKKIDIVIATSAFGLGIDQADVRAVIHVCIPETIDRFYQEVGRGGRDGKACMSLTLYTDEDFNIALGLQKDAAITVERGLERWQSMFIKKENLQDGRYRIPINNPPSLSEKDIDMQNEQNRAWNIRTLTLMNRANLIEIDSEEPPLKKNFESESDEVYQKAWDLYRNCRIIRIRNESHDKKLTWEDDIEPVRKQRQNWSDKNLRLMKEALKTKRCISEIFAEAYNISARSMGNRSSVIVSKACGGCPVCRKNGVTAFAGIMPASRAVWQNPNFYLGGELQRLIAGEKILLIFYDSVEELKKFQRGRKIFKWLIEQGMRNIIISPEYREFIKENSKINNSFTFLFDNYEPYLIPRIPTLIFHPPGNPLSPNYLSNTSDIMRVILLSKNTPDPDREDRLLINIFPGKYFKFDIFCTEVSI</sequence>
<protein>
    <recommendedName>
        <fullName evidence="7">DNA 3'-5' helicase</fullName>
        <ecNumber evidence="7">5.6.2.4</ecNumber>
    </recommendedName>
</protein>
<dbReference type="SUPFAM" id="SSF52540">
    <property type="entry name" value="P-loop containing nucleoside triphosphate hydrolases"/>
    <property type="match status" value="1"/>
</dbReference>
<evidence type="ECO:0000256" key="6">
    <source>
        <dbReference type="ARBA" id="ARBA00034617"/>
    </source>
</evidence>
<accession>A0A2A2TQ32</accession>
<dbReference type="PANTHER" id="PTHR13710">
    <property type="entry name" value="DNA HELICASE RECQ FAMILY MEMBER"/>
    <property type="match status" value="1"/>
</dbReference>
<keyword evidence="11" id="KW-1185">Reference proteome</keyword>
<evidence type="ECO:0000256" key="4">
    <source>
        <dbReference type="ARBA" id="ARBA00023125"/>
    </source>
</evidence>
<dbReference type="GO" id="GO:0005694">
    <property type="term" value="C:chromosome"/>
    <property type="evidence" value="ECO:0007669"/>
    <property type="project" value="TreeGrafter"/>
</dbReference>
<dbReference type="Proteomes" id="UP000218238">
    <property type="component" value="Unassembled WGS sequence"/>
</dbReference>
<dbReference type="Pfam" id="PF00271">
    <property type="entry name" value="Helicase_C"/>
    <property type="match status" value="1"/>
</dbReference>
<dbReference type="Gene3D" id="3.40.50.300">
    <property type="entry name" value="P-loop containing nucleotide triphosphate hydrolases"/>
    <property type="match status" value="2"/>
</dbReference>
<evidence type="ECO:0000256" key="5">
    <source>
        <dbReference type="ARBA" id="ARBA00023235"/>
    </source>
</evidence>
<dbReference type="EC" id="5.6.2.4" evidence="7"/>
<reference evidence="10 11" key="1">
    <citation type="submission" date="2017-08" db="EMBL/GenBank/DDBJ databases">
        <title>Draft genome sequence of filamentous cyanobacterium Calothrix elsteri CCALA 953.</title>
        <authorList>
            <person name="Gagunashvili A.N."/>
            <person name="Elster J."/>
            <person name="Andresson O.S."/>
        </authorList>
    </citation>
    <scope>NUCLEOTIDE SEQUENCE [LARGE SCALE GENOMIC DNA]</scope>
    <source>
        <strain evidence="10 11">CCALA 953</strain>
    </source>
</reference>